<dbReference type="Pfam" id="PF04434">
    <property type="entry name" value="SWIM"/>
    <property type="match status" value="1"/>
</dbReference>
<reference evidence="8" key="2">
    <citation type="submission" date="2025-08" db="UniProtKB">
        <authorList>
            <consortium name="RefSeq"/>
        </authorList>
    </citation>
    <scope>IDENTIFICATION</scope>
    <source>
        <tissue evidence="8">Young leaves</tissue>
    </source>
</reference>
<keyword evidence="7" id="KW-1185">Reference proteome</keyword>
<dbReference type="PROSITE" id="PS50966">
    <property type="entry name" value="ZF_SWIM"/>
    <property type="match status" value="1"/>
</dbReference>
<keyword evidence="2 4" id="KW-0863">Zinc-finger</keyword>
<proteinExistence type="predicted"/>
<evidence type="ECO:0000256" key="3">
    <source>
        <dbReference type="ARBA" id="ARBA00022833"/>
    </source>
</evidence>
<dbReference type="KEGG" id="aprc:113859937"/>
<dbReference type="AlphaFoldDB" id="A0A8B8KYF5"/>
<sequence>MEGKIVKVFGDWDESYATLPRWLEYMQLHSSGSVYKIETNDYVRGHQVDNRYRVFHRLFWSFQQCITAFNFCKPLIQVDGTFLYGKYRQTLLIATAQDGNNCVLPIAFAIVEGETLSAWEWFLALVRLHVTEKTGYATCKQRFEEKLERFCNESEDIRNWINCISKEKWTLAYDDEGRRYGHMTTNLSEVVNKILKVEYFVKRGEEATTELNNGGRYCRKLMQQMEKNQQEASSHQVRRYDIQRTRFEVEEAFNPITQRGGNKWTVILSNRFCECRKFQTYRYPCSHVIAACASVSINYWQWVYPVYSVQSVVNAYSSEWWPLGNNNNILRSNEWKLVPDDERSRGIGRPKSTRIRNEMDWVDSQPCQRCSRCKQSGHNQRHCPRHNERT</sequence>
<organism evidence="7 8">
    <name type="scientific">Abrus precatorius</name>
    <name type="common">Indian licorice</name>
    <name type="synonym">Glycine abrus</name>
    <dbReference type="NCBI Taxonomy" id="3816"/>
    <lineage>
        <taxon>Eukaryota</taxon>
        <taxon>Viridiplantae</taxon>
        <taxon>Streptophyta</taxon>
        <taxon>Embryophyta</taxon>
        <taxon>Tracheophyta</taxon>
        <taxon>Spermatophyta</taxon>
        <taxon>Magnoliopsida</taxon>
        <taxon>eudicotyledons</taxon>
        <taxon>Gunneridae</taxon>
        <taxon>Pentapetalae</taxon>
        <taxon>rosids</taxon>
        <taxon>fabids</taxon>
        <taxon>Fabales</taxon>
        <taxon>Fabaceae</taxon>
        <taxon>Papilionoideae</taxon>
        <taxon>50 kb inversion clade</taxon>
        <taxon>NPAAA clade</taxon>
        <taxon>indigoferoid/millettioid clade</taxon>
        <taxon>Abreae</taxon>
        <taxon>Abrus</taxon>
    </lineage>
</organism>
<dbReference type="InterPro" id="IPR007527">
    <property type="entry name" value="Znf_SWIM"/>
</dbReference>
<name>A0A8B8KYF5_ABRPR</name>
<dbReference type="InterPro" id="IPR006564">
    <property type="entry name" value="Znf_PMZ"/>
</dbReference>
<evidence type="ECO:0000259" key="6">
    <source>
        <dbReference type="PROSITE" id="PS50966"/>
    </source>
</evidence>
<dbReference type="InterPro" id="IPR018289">
    <property type="entry name" value="MULE_transposase_dom"/>
</dbReference>
<dbReference type="GO" id="GO:0003676">
    <property type="term" value="F:nucleic acid binding"/>
    <property type="evidence" value="ECO:0007669"/>
    <property type="project" value="InterPro"/>
</dbReference>
<dbReference type="OrthoDB" id="1434016at2759"/>
<dbReference type="Proteomes" id="UP000694853">
    <property type="component" value="Unplaced"/>
</dbReference>
<dbReference type="PROSITE" id="PS50158">
    <property type="entry name" value="ZF_CCHC"/>
    <property type="match status" value="1"/>
</dbReference>
<dbReference type="SMART" id="SM00575">
    <property type="entry name" value="ZnF_PMZ"/>
    <property type="match status" value="1"/>
</dbReference>
<dbReference type="RefSeq" id="XP_027348393.1">
    <property type="nucleotide sequence ID" value="XM_027492592.1"/>
</dbReference>
<evidence type="ECO:0000256" key="4">
    <source>
        <dbReference type="PROSITE-ProRule" id="PRU00047"/>
    </source>
</evidence>
<protein>
    <submittedName>
        <fullName evidence="8">Uncharacterized protein LOC113859937</fullName>
    </submittedName>
</protein>
<gene>
    <name evidence="8" type="primary">LOC113859937</name>
</gene>
<evidence type="ECO:0000313" key="7">
    <source>
        <dbReference type="Proteomes" id="UP000694853"/>
    </source>
</evidence>
<accession>A0A8B8KYF5</accession>
<keyword evidence="1" id="KW-0479">Metal-binding</keyword>
<reference evidence="7" key="1">
    <citation type="journal article" date="2019" name="Toxins">
        <title>Detection of Abrin-Like and Prepropulchellin-Like Toxin Genes and Transcripts Using Whole Genome Sequencing and Full-Length Transcript Sequencing of Abrus precatorius.</title>
        <authorList>
            <person name="Hovde B.T."/>
            <person name="Daligault H.E."/>
            <person name="Hanschen E.R."/>
            <person name="Kunde Y.A."/>
            <person name="Johnson M.B."/>
            <person name="Starkenburg S.R."/>
            <person name="Johnson S.L."/>
        </authorList>
    </citation>
    <scope>NUCLEOTIDE SEQUENCE [LARGE SCALE GENOMIC DNA]</scope>
</reference>
<evidence type="ECO:0000256" key="2">
    <source>
        <dbReference type="ARBA" id="ARBA00022771"/>
    </source>
</evidence>
<dbReference type="Pfam" id="PF10551">
    <property type="entry name" value="MULE"/>
    <property type="match status" value="1"/>
</dbReference>
<keyword evidence="3" id="KW-0862">Zinc</keyword>
<dbReference type="PANTHER" id="PTHR31973">
    <property type="entry name" value="POLYPROTEIN, PUTATIVE-RELATED"/>
    <property type="match status" value="1"/>
</dbReference>
<dbReference type="InterPro" id="IPR001878">
    <property type="entry name" value="Znf_CCHC"/>
</dbReference>
<evidence type="ECO:0000259" key="5">
    <source>
        <dbReference type="PROSITE" id="PS50158"/>
    </source>
</evidence>
<feature type="domain" description="CCHC-type" evidence="5">
    <location>
        <begin position="369"/>
        <end position="385"/>
    </location>
</feature>
<feature type="domain" description="SWIM-type" evidence="6">
    <location>
        <begin position="264"/>
        <end position="296"/>
    </location>
</feature>
<evidence type="ECO:0000313" key="8">
    <source>
        <dbReference type="RefSeq" id="XP_027348393.1"/>
    </source>
</evidence>
<dbReference type="PANTHER" id="PTHR31973:SF195">
    <property type="entry name" value="MUDR FAMILY TRANSPOSASE"/>
    <property type="match status" value="1"/>
</dbReference>
<evidence type="ECO:0000256" key="1">
    <source>
        <dbReference type="ARBA" id="ARBA00022723"/>
    </source>
</evidence>
<dbReference type="GeneID" id="113859937"/>
<dbReference type="GO" id="GO:0008270">
    <property type="term" value="F:zinc ion binding"/>
    <property type="evidence" value="ECO:0007669"/>
    <property type="project" value="UniProtKB-KW"/>
</dbReference>